<organism evidence="3 4">
    <name type="scientific">Thermomonospora echinospora</name>
    <dbReference type="NCBI Taxonomy" id="1992"/>
    <lineage>
        <taxon>Bacteria</taxon>
        <taxon>Bacillati</taxon>
        <taxon>Actinomycetota</taxon>
        <taxon>Actinomycetes</taxon>
        <taxon>Streptosporangiales</taxon>
        <taxon>Thermomonosporaceae</taxon>
        <taxon>Thermomonospora</taxon>
    </lineage>
</organism>
<sequence>MAKMPGKSGVGGYELRREVLAVPATVGLLRDLTQVHLAKWGASERFADNVRLVVSELVTNSVAACPGRAIVFVMYAVVGAVVVEVRDPSERAPVHRPAGPGDEGGRGLQIVGALAESWGTRWPPGGGKVVWAKMTATC</sequence>
<dbReference type="Proteomes" id="UP000236723">
    <property type="component" value="Unassembled WGS sequence"/>
</dbReference>
<dbReference type="InterPro" id="IPR003594">
    <property type="entry name" value="HATPase_dom"/>
</dbReference>
<accession>A0A1H5Y1B2</accession>
<reference evidence="4" key="1">
    <citation type="submission" date="2016-10" db="EMBL/GenBank/DDBJ databases">
        <authorList>
            <person name="Varghese N."/>
            <person name="Submissions S."/>
        </authorList>
    </citation>
    <scope>NUCLEOTIDE SEQUENCE [LARGE SCALE GENOMIC DNA]</scope>
    <source>
        <strain evidence="4">DSM 43163</strain>
    </source>
</reference>
<feature type="domain" description="Histidine kinase/HSP90-like ATPase" evidence="2">
    <location>
        <begin position="21"/>
        <end position="131"/>
    </location>
</feature>
<dbReference type="AlphaFoldDB" id="A0A1H5Y1B2"/>
<evidence type="ECO:0000259" key="2">
    <source>
        <dbReference type="Pfam" id="PF13581"/>
    </source>
</evidence>
<keyword evidence="3" id="KW-0418">Kinase</keyword>
<proteinExistence type="predicted"/>
<evidence type="ECO:0000313" key="3">
    <source>
        <dbReference type="EMBL" id="SEG17869.1"/>
    </source>
</evidence>
<dbReference type="SUPFAM" id="SSF55874">
    <property type="entry name" value="ATPase domain of HSP90 chaperone/DNA topoisomerase II/histidine kinase"/>
    <property type="match status" value="1"/>
</dbReference>
<dbReference type="Pfam" id="PF13581">
    <property type="entry name" value="HATPase_c_2"/>
    <property type="match status" value="1"/>
</dbReference>
<keyword evidence="4" id="KW-1185">Reference proteome</keyword>
<dbReference type="PANTHER" id="PTHR35526">
    <property type="entry name" value="ANTI-SIGMA-F FACTOR RSBW-RELATED"/>
    <property type="match status" value="1"/>
</dbReference>
<dbReference type="InterPro" id="IPR050267">
    <property type="entry name" value="Anti-sigma-factor_SerPK"/>
</dbReference>
<dbReference type="GO" id="GO:0004674">
    <property type="term" value="F:protein serine/threonine kinase activity"/>
    <property type="evidence" value="ECO:0007669"/>
    <property type="project" value="UniProtKB-KW"/>
</dbReference>
<gene>
    <name evidence="3" type="ORF">SAMN04489712_103512</name>
</gene>
<keyword evidence="1" id="KW-0723">Serine/threonine-protein kinase</keyword>
<dbReference type="Gene3D" id="3.30.565.10">
    <property type="entry name" value="Histidine kinase-like ATPase, C-terminal domain"/>
    <property type="match status" value="1"/>
</dbReference>
<evidence type="ECO:0000256" key="1">
    <source>
        <dbReference type="ARBA" id="ARBA00022527"/>
    </source>
</evidence>
<evidence type="ECO:0000313" key="4">
    <source>
        <dbReference type="Proteomes" id="UP000236723"/>
    </source>
</evidence>
<dbReference type="PANTHER" id="PTHR35526:SF3">
    <property type="entry name" value="ANTI-SIGMA-F FACTOR RSBW"/>
    <property type="match status" value="1"/>
</dbReference>
<name>A0A1H5Y1B2_9ACTN</name>
<dbReference type="InterPro" id="IPR036890">
    <property type="entry name" value="HATPase_C_sf"/>
</dbReference>
<dbReference type="EMBL" id="FNVO01000003">
    <property type="protein sequence ID" value="SEG17869.1"/>
    <property type="molecule type" value="Genomic_DNA"/>
</dbReference>
<keyword evidence="3" id="KW-0808">Transferase</keyword>
<protein>
    <submittedName>
        <fullName evidence="3">Histidine kinase-like ATPase domain-containing protein</fullName>
    </submittedName>
</protein>
<dbReference type="CDD" id="cd16936">
    <property type="entry name" value="HATPase_RsbW-like"/>
    <property type="match status" value="1"/>
</dbReference>